<dbReference type="Proteomes" id="UP000646548">
    <property type="component" value="Unassembled WGS sequence"/>
</dbReference>
<proteinExistence type="predicted"/>
<feature type="compositionally biased region" description="Basic and acidic residues" evidence="1">
    <location>
        <begin position="1"/>
        <end position="14"/>
    </location>
</feature>
<feature type="compositionally biased region" description="Polar residues" evidence="1">
    <location>
        <begin position="175"/>
        <end position="187"/>
    </location>
</feature>
<evidence type="ECO:0000313" key="2">
    <source>
        <dbReference type="EMBL" id="KAF6716976.1"/>
    </source>
</evidence>
<accession>A0A834F0R2</accession>
<feature type="region of interest" description="Disordered" evidence="1">
    <location>
        <begin position="161"/>
        <end position="187"/>
    </location>
</feature>
<gene>
    <name evidence="2" type="ORF">FQA47_002703</name>
</gene>
<protein>
    <submittedName>
        <fullName evidence="2">Uncharacterized protein</fullName>
    </submittedName>
</protein>
<dbReference type="EMBL" id="WKFB01000897">
    <property type="protein sequence ID" value="KAF6716976.1"/>
    <property type="molecule type" value="Genomic_DNA"/>
</dbReference>
<reference evidence="2" key="1">
    <citation type="journal article" name="BMC Genomics">
        <title>Long-read sequencing and de novo genome assembly of marine medaka (Oryzias melastigma).</title>
        <authorList>
            <person name="Liang P."/>
            <person name="Saqib H.S.A."/>
            <person name="Ni X."/>
            <person name="Shen Y."/>
        </authorList>
    </citation>
    <scope>NUCLEOTIDE SEQUENCE</scope>
    <source>
        <strain evidence="2">Bigg-433</strain>
    </source>
</reference>
<sequence>MLSSELTRDSEVNRQTHLTGAAGGGSVGVGKVLTISRNNCTEFQNLQTRPEPDRPKPLVASLVCARGLESLVLLHANLSVWFCSSIGFLLSDVTVTLHRIRSVGSGCSPGRSYPPDPAASLGPVWPARLGSASGRACVSVRGAAHGIMAQESGACCAPGPALRASSEAGKAGSVVGQSSAQRGTKSF</sequence>
<feature type="region of interest" description="Disordered" evidence="1">
    <location>
        <begin position="1"/>
        <end position="23"/>
    </location>
</feature>
<comment type="caution">
    <text evidence="2">The sequence shown here is derived from an EMBL/GenBank/DDBJ whole genome shotgun (WGS) entry which is preliminary data.</text>
</comment>
<evidence type="ECO:0000256" key="1">
    <source>
        <dbReference type="SAM" id="MobiDB-lite"/>
    </source>
</evidence>
<dbReference type="AlphaFoldDB" id="A0A834F0R2"/>
<name>A0A834F0R2_ORYME</name>
<organism evidence="2 3">
    <name type="scientific">Oryzias melastigma</name>
    <name type="common">Marine medaka</name>
    <dbReference type="NCBI Taxonomy" id="30732"/>
    <lineage>
        <taxon>Eukaryota</taxon>
        <taxon>Metazoa</taxon>
        <taxon>Chordata</taxon>
        <taxon>Craniata</taxon>
        <taxon>Vertebrata</taxon>
        <taxon>Euteleostomi</taxon>
        <taxon>Actinopterygii</taxon>
        <taxon>Neopterygii</taxon>
        <taxon>Teleostei</taxon>
        <taxon>Neoteleostei</taxon>
        <taxon>Acanthomorphata</taxon>
        <taxon>Ovalentaria</taxon>
        <taxon>Atherinomorphae</taxon>
        <taxon>Beloniformes</taxon>
        <taxon>Adrianichthyidae</taxon>
        <taxon>Oryziinae</taxon>
        <taxon>Oryzias</taxon>
    </lineage>
</organism>
<evidence type="ECO:0000313" key="3">
    <source>
        <dbReference type="Proteomes" id="UP000646548"/>
    </source>
</evidence>